<protein>
    <recommendedName>
        <fullName evidence="5">FAS1 domain-containing protein</fullName>
    </recommendedName>
</protein>
<dbReference type="OrthoDB" id="5427732at2759"/>
<dbReference type="VEuPathDB" id="FungiDB:HMPREF1541_02828"/>
<dbReference type="STRING" id="1220924.W2S6U9"/>
<feature type="region of interest" description="Disordered" evidence="1">
    <location>
        <begin position="89"/>
        <end position="140"/>
    </location>
</feature>
<keyword evidence="4" id="KW-1185">Reference proteome</keyword>
<evidence type="ECO:0000256" key="2">
    <source>
        <dbReference type="SAM" id="SignalP"/>
    </source>
</evidence>
<feature type="compositionally biased region" description="Polar residues" evidence="1">
    <location>
        <begin position="89"/>
        <end position="98"/>
    </location>
</feature>
<dbReference type="EMBL" id="KB822718">
    <property type="protein sequence ID" value="ETN43669.1"/>
    <property type="molecule type" value="Genomic_DNA"/>
</dbReference>
<feature type="chain" id="PRO_5004825589" description="FAS1 domain-containing protein" evidence="2">
    <location>
        <begin position="20"/>
        <end position="246"/>
    </location>
</feature>
<name>W2S6U9_CYPE1</name>
<feature type="signal peptide" evidence="2">
    <location>
        <begin position="1"/>
        <end position="19"/>
    </location>
</feature>
<feature type="compositionally biased region" description="Polar residues" evidence="1">
    <location>
        <begin position="107"/>
        <end position="126"/>
    </location>
</feature>
<evidence type="ECO:0000313" key="3">
    <source>
        <dbReference type="EMBL" id="ETN43669.1"/>
    </source>
</evidence>
<sequence>MRPSTFLLPLLPFASLVAATPAPTPTPNWEALSSLLSRVSSNSLHDILHLLSPKFQDGVFPLDAAAIEHVHSENHIMATKLVHMALKRQSNGTATTTSEPPPDPTQEESISSELSDVITATTTPDPTSVEVAPTTPAGATPVETVDGAVVFSTVGGGVVTETSRNVDVSFTRSSSTRLIYSTAANGDVETLTSVVVVNAPVTGSPDSDAAGAAATSNPGLQDSAIAAKVSGLMLAAAGLGAMAFVL</sequence>
<evidence type="ECO:0000256" key="1">
    <source>
        <dbReference type="SAM" id="MobiDB-lite"/>
    </source>
</evidence>
<reference evidence="3 4" key="1">
    <citation type="submission" date="2013-03" db="EMBL/GenBank/DDBJ databases">
        <title>The Genome Sequence of Phialophora europaea CBS 101466.</title>
        <authorList>
            <consortium name="The Broad Institute Genomics Platform"/>
            <person name="Cuomo C."/>
            <person name="de Hoog S."/>
            <person name="Gorbushina A."/>
            <person name="Walker B."/>
            <person name="Young S.K."/>
            <person name="Zeng Q."/>
            <person name="Gargeya S."/>
            <person name="Fitzgerald M."/>
            <person name="Haas B."/>
            <person name="Abouelleil A."/>
            <person name="Allen A.W."/>
            <person name="Alvarado L."/>
            <person name="Arachchi H.M."/>
            <person name="Berlin A.M."/>
            <person name="Chapman S.B."/>
            <person name="Gainer-Dewar J."/>
            <person name="Goldberg J."/>
            <person name="Griggs A."/>
            <person name="Gujja S."/>
            <person name="Hansen M."/>
            <person name="Howarth C."/>
            <person name="Imamovic A."/>
            <person name="Ireland A."/>
            <person name="Larimer J."/>
            <person name="McCowan C."/>
            <person name="Murphy C."/>
            <person name="Pearson M."/>
            <person name="Poon T.W."/>
            <person name="Priest M."/>
            <person name="Roberts A."/>
            <person name="Saif S."/>
            <person name="Shea T."/>
            <person name="Sisk P."/>
            <person name="Sykes S."/>
            <person name="Wortman J."/>
            <person name="Nusbaum C."/>
            <person name="Birren B."/>
        </authorList>
    </citation>
    <scope>NUCLEOTIDE SEQUENCE [LARGE SCALE GENOMIC DNA]</scope>
    <source>
        <strain evidence="3 4">CBS 101466</strain>
    </source>
</reference>
<dbReference type="HOGENOM" id="CLU_1102799_0_0_1"/>
<accession>W2S6U9</accession>
<evidence type="ECO:0000313" key="4">
    <source>
        <dbReference type="Proteomes" id="UP000030752"/>
    </source>
</evidence>
<keyword evidence="2" id="KW-0732">Signal</keyword>
<proteinExistence type="predicted"/>
<dbReference type="AlphaFoldDB" id="W2S6U9"/>
<dbReference type="InParanoid" id="W2S6U9"/>
<dbReference type="RefSeq" id="XP_008715405.1">
    <property type="nucleotide sequence ID" value="XM_008717183.1"/>
</dbReference>
<dbReference type="Proteomes" id="UP000030752">
    <property type="component" value="Unassembled WGS sequence"/>
</dbReference>
<evidence type="ECO:0008006" key="5">
    <source>
        <dbReference type="Google" id="ProtNLM"/>
    </source>
</evidence>
<organism evidence="3 4">
    <name type="scientific">Cyphellophora europaea (strain CBS 101466)</name>
    <name type="common">Phialophora europaea</name>
    <dbReference type="NCBI Taxonomy" id="1220924"/>
    <lineage>
        <taxon>Eukaryota</taxon>
        <taxon>Fungi</taxon>
        <taxon>Dikarya</taxon>
        <taxon>Ascomycota</taxon>
        <taxon>Pezizomycotina</taxon>
        <taxon>Eurotiomycetes</taxon>
        <taxon>Chaetothyriomycetidae</taxon>
        <taxon>Chaetothyriales</taxon>
        <taxon>Cyphellophoraceae</taxon>
        <taxon>Cyphellophora</taxon>
    </lineage>
</organism>
<dbReference type="GeneID" id="19970167"/>
<dbReference type="eggNOG" id="ENOG502SURR">
    <property type="taxonomic scope" value="Eukaryota"/>
</dbReference>
<gene>
    <name evidence="3" type="ORF">HMPREF1541_02828</name>
</gene>